<dbReference type="PANTHER" id="PTHR43400:SF7">
    <property type="entry name" value="FAD-DEPENDENT OXIDOREDUCTASE 2 FAD BINDING DOMAIN-CONTAINING PROTEIN"/>
    <property type="match status" value="1"/>
</dbReference>
<evidence type="ECO:0000313" key="9">
    <source>
        <dbReference type="Proteomes" id="UP000284178"/>
    </source>
</evidence>
<evidence type="ECO:0000256" key="2">
    <source>
        <dbReference type="ARBA" id="ARBA00022630"/>
    </source>
</evidence>
<feature type="signal peptide" evidence="5">
    <location>
        <begin position="1"/>
        <end position="24"/>
    </location>
</feature>
<organism evidence="8 9">
    <name type="scientific">Holdemania filiformis</name>
    <dbReference type="NCBI Taxonomy" id="61171"/>
    <lineage>
        <taxon>Bacteria</taxon>
        <taxon>Bacillati</taxon>
        <taxon>Bacillota</taxon>
        <taxon>Erysipelotrichia</taxon>
        <taxon>Erysipelotrichales</taxon>
        <taxon>Erysipelotrichaceae</taxon>
        <taxon>Holdemania</taxon>
    </lineage>
</organism>
<dbReference type="NCBIfam" id="TIGR01813">
    <property type="entry name" value="flavo_cyto_c"/>
    <property type="match status" value="1"/>
</dbReference>
<evidence type="ECO:0000256" key="4">
    <source>
        <dbReference type="ARBA" id="ARBA00023002"/>
    </source>
</evidence>
<dbReference type="SUPFAM" id="SSF51905">
    <property type="entry name" value="FAD/NAD(P)-binding domain"/>
    <property type="match status" value="1"/>
</dbReference>
<dbReference type="GO" id="GO:0033765">
    <property type="term" value="F:steroid dehydrogenase activity, acting on the CH-CH group of donors"/>
    <property type="evidence" value="ECO:0007669"/>
    <property type="project" value="UniProtKB-ARBA"/>
</dbReference>
<dbReference type="Proteomes" id="UP000284178">
    <property type="component" value="Unassembled WGS sequence"/>
</dbReference>
<dbReference type="EMBL" id="QRUP01000024">
    <property type="protein sequence ID" value="RGR69211.1"/>
    <property type="molecule type" value="Genomic_DNA"/>
</dbReference>
<dbReference type="InterPro" id="IPR050315">
    <property type="entry name" value="FAD-oxidoreductase_2"/>
</dbReference>
<protein>
    <submittedName>
        <fullName evidence="8">Flavocytochrome c</fullName>
    </submittedName>
</protein>
<keyword evidence="9" id="KW-1185">Reference proteome</keyword>
<dbReference type="Pfam" id="PF00890">
    <property type="entry name" value="FAD_binding_2"/>
    <property type="match status" value="1"/>
</dbReference>
<dbReference type="InterPro" id="IPR027477">
    <property type="entry name" value="Succ_DH/fumarate_Rdtase_cat_sf"/>
</dbReference>
<evidence type="ECO:0000256" key="6">
    <source>
        <dbReference type="SAM" id="MobiDB-lite"/>
    </source>
</evidence>
<comment type="cofactor">
    <cofactor evidence="1">
        <name>FAD</name>
        <dbReference type="ChEBI" id="CHEBI:57692"/>
    </cofactor>
</comment>
<evidence type="ECO:0000256" key="1">
    <source>
        <dbReference type="ARBA" id="ARBA00001974"/>
    </source>
</evidence>
<evidence type="ECO:0000256" key="3">
    <source>
        <dbReference type="ARBA" id="ARBA00022827"/>
    </source>
</evidence>
<dbReference type="RefSeq" id="WP_117895919.1">
    <property type="nucleotide sequence ID" value="NZ_CABJCV010000024.1"/>
</dbReference>
<feature type="chain" id="PRO_5039746587" evidence="5">
    <location>
        <begin position="25"/>
        <end position="536"/>
    </location>
</feature>
<feature type="region of interest" description="Disordered" evidence="6">
    <location>
        <begin position="24"/>
        <end position="44"/>
    </location>
</feature>
<name>A0A412FM57_9FIRM</name>
<dbReference type="GO" id="GO:0010181">
    <property type="term" value="F:FMN binding"/>
    <property type="evidence" value="ECO:0007669"/>
    <property type="project" value="InterPro"/>
</dbReference>
<evidence type="ECO:0000256" key="5">
    <source>
        <dbReference type="RuleBase" id="RU366062"/>
    </source>
</evidence>
<evidence type="ECO:0000313" key="8">
    <source>
        <dbReference type="EMBL" id="RGR69211.1"/>
    </source>
</evidence>
<dbReference type="PROSITE" id="PS51257">
    <property type="entry name" value="PROKAR_LIPOPROTEIN"/>
    <property type="match status" value="1"/>
</dbReference>
<comment type="similarity">
    <text evidence="5">Belongs to the FAD-dependent oxidoreductase 2 family. FRD/SDH subfamily.</text>
</comment>
<sequence length="536" mass="56749">MKGTKKILCLMLSLVLVGMTGCSTQNKPTPSAEPSTDPQETSTALQDSDVDVLVIGAGGAGLSAAVSATENGASVIVVEKMSMMGGNTLRSGGAFNSYDPEGQASTKMDDSLKATVEKLLAVEPVSDAHKQLIEDVQKQYDEYLASGSDSLFDSPEWHALQTLDAGDYIGNIDLILTLTRNTLDTKKWLTANGTTWDPTIRTVIGALWNRSAQTTNVSGADFIAALSTQAEKNGAQIYLDTKAESLLQENGKVVGATITNAEGKTVTVNAKSVVMATGGFAANVEMRVKYNTEWDDLGETIATNNHPGATGDGIVMGEAVGADLVDMGWIQLMPLFPVSGGGISGYVNNAIYVNKEGQRYVNEDNRRDVLAQGALNQTDKIFFVINDQTEIDSVQIPQANLDYMVENGMLFKGDTIEELAENMGVPADNLKKTIEDYGKAVDAQQDEFGRATWGARLDNPPYYAASYTPAVHHTMGGLRINTEAQVLNASGEVIPGFYAAGEVTGGIHGTNRVGGNAVPDALVFGKIAGANAAAQK</sequence>
<reference evidence="8 9" key="1">
    <citation type="submission" date="2018-08" db="EMBL/GenBank/DDBJ databases">
        <title>A genome reference for cultivated species of the human gut microbiota.</title>
        <authorList>
            <person name="Zou Y."/>
            <person name="Xue W."/>
            <person name="Luo G."/>
        </authorList>
    </citation>
    <scope>NUCLEOTIDE SEQUENCE [LARGE SCALE GENOMIC DNA]</scope>
    <source>
        <strain evidence="8 9">AF24-29</strain>
    </source>
</reference>
<comment type="caution">
    <text evidence="8">The sequence shown here is derived from an EMBL/GenBank/DDBJ whole genome shotgun (WGS) entry which is preliminary data.</text>
</comment>
<keyword evidence="5" id="KW-0732">Signal</keyword>
<keyword evidence="2 5" id="KW-0285">Flavoprotein</keyword>
<proteinExistence type="inferred from homology"/>
<gene>
    <name evidence="8" type="ORF">DWY25_15090</name>
</gene>
<evidence type="ECO:0000259" key="7">
    <source>
        <dbReference type="Pfam" id="PF00890"/>
    </source>
</evidence>
<dbReference type="Gene3D" id="3.90.700.10">
    <property type="entry name" value="Succinate dehydrogenase/fumarate reductase flavoprotein, catalytic domain"/>
    <property type="match status" value="1"/>
</dbReference>
<dbReference type="InterPro" id="IPR036188">
    <property type="entry name" value="FAD/NAD-bd_sf"/>
</dbReference>
<dbReference type="SUPFAM" id="SSF56425">
    <property type="entry name" value="Succinate dehydrogenase/fumarate reductase flavoprotein, catalytic domain"/>
    <property type="match status" value="1"/>
</dbReference>
<dbReference type="AlphaFoldDB" id="A0A412FM57"/>
<dbReference type="GeneID" id="83016725"/>
<dbReference type="InterPro" id="IPR003953">
    <property type="entry name" value="FAD-dep_OxRdtase_2_FAD-bd"/>
</dbReference>
<feature type="domain" description="FAD-dependent oxidoreductase 2 FAD-binding" evidence="7">
    <location>
        <begin position="51"/>
        <end position="518"/>
    </location>
</feature>
<dbReference type="Gene3D" id="3.50.50.60">
    <property type="entry name" value="FAD/NAD(P)-binding domain"/>
    <property type="match status" value="2"/>
</dbReference>
<keyword evidence="3 5" id="KW-0274">FAD</keyword>
<dbReference type="PANTHER" id="PTHR43400">
    <property type="entry name" value="FUMARATE REDUCTASE"/>
    <property type="match status" value="1"/>
</dbReference>
<accession>A0A412FM57</accession>
<dbReference type="InterPro" id="IPR010960">
    <property type="entry name" value="Flavocytochrome_c"/>
</dbReference>
<keyword evidence="4 5" id="KW-0560">Oxidoreductase</keyword>